<gene>
    <name evidence="9" type="ORF">GCM10011578_063390</name>
</gene>
<evidence type="ECO:0000256" key="2">
    <source>
        <dbReference type="ARBA" id="ARBA00009347"/>
    </source>
</evidence>
<dbReference type="AlphaFoldDB" id="A0A917XJ56"/>
<evidence type="ECO:0000313" key="9">
    <source>
        <dbReference type="EMBL" id="GGN27816.1"/>
    </source>
</evidence>
<dbReference type="InterPro" id="IPR046373">
    <property type="entry name" value="Acyl-CoA_Oxase/DH_mid-dom_sf"/>
</dbReference>
<keyword evidence="10" id="KW-1185">Reference proteome</keyword>
<evidence type="ECO:0000256" key="1">
    <source>
        <dbReference type="ARBA" id="ARBA00001974"/>
    </source>
</evidence>
<evidence type="ECO:0000259" key="6">
    <source>
        <dbReference type="Pfam" id="PF00441"/>
    </source>
</evidence>
<comment type="similarity">
    <text evidence="2 5">Belongs to the acyl-CoA dehydrogenase family.</text>
</comment>
<dbReference type="Gene3D" id="1.10.540.10">
    <property type="entry name" value="Acyl-CoA dehydrogenase/oxidase, N-terminal domain"/>
    <property type="match status" value="1"/>
</dbReference>
<dbReference type="GO" id="GO:0003995">
    <property type="term" value="F:acyl-CoA dehydrogenase activity"/>
    <property type="evidence" value="ECO:0007669"/>
    <property type="project" value="TreeGrafter"/>
</dbReference>
<dbReference type="Pfam" id="PF02771">
    <property type="entry name" value="Acyl-CoA_dh_N"/>
    <property type="match status" value="1"/>
</dbReference>
<keyword evidence="3 5" id="KW-0285">Flavoprotein</keyword>
<feature type="domain" description="Acyl-CoA dehydrogenase/oxidase N-terminal" evidence="8">
    <location>
        <begin position="30"/>
        <end position="120"/>
    </location>
</feature>
<dbReference type="Gene3D" id="2.40.110.10">
    <property type="entry name" value="Butyryl-CoA Dehydrogenase, subunit A, domain 2"/>
    <property type="match status" value="1"/>
</dbReference>
<reference evidence="9" key="1">
    <citation type="journal article" date="2014" name="Int. J. Syst. Evol. Microbiol.">
        <title>Complete genome sequence of Corynebacterium casei LMG S-19264T (=DSM 44701T), isolated from a smear-ripened cheese.</title>
        <authorList>
            <consortium name="US DOE Joint Genome Institute (JGI-PGF)"/>
            <person name="Walter F."/>
            <person name="Albersmeier A."/>
            <person name="Kalinowski J."/>
            <person name="Ruckert C."/>
        </authorList>
    </citation>
    <scope>NUCLEOTIDE SEQUENCE</scope>
    <source>
        <strain evidence="9">CGMCC 4.7110</strain>
    </source>
</reference>
<evidence type="ECO:0000313" key="10">
    <source>
        <dbReference type="Proteomes" id="UP000653411"/>
    </source>
</evidence>
<dbReference type="InterPro" id="IPR006091">
    <property type="entry name" value="Acyl-CoA_Oxase/DH_mid-dom"/>
</dbReference>
<name>A0A917XJ56_9ACTN</name>
<dbReference type="InterPro" id="IPR013786">
    <property type="entry name" value="AcylCoA_DH/ox_N"/>
</dbReference>
<dbReference type="PANTHER" id="PTHR43884">
    <property type="entry name" value="ACYL-COA DEHYDROGENASE"/>
    <property type="match status" value="1"/>
</dbReference>
<feature type="domain" description="Acyl-CoA dehydrogenase/oxidase C-terminal" evidence="6">
    <location>
        <begin position="231"/>
        <end position="379"/>
    </location>
</feature>
<organism evidence="9 10">
    <name type="scientific">Streptomyces fuscichromogenes</name>
    <dbReference type="NCBI Taxonomy" id="1324013"/>
    <lineage>
        <taxon>Bacteria</taxon>
        <taxon>Bacillati</taxon>
        <taxon>Actinomycetota</taxon>
        <taxon>Actinomycetes</taxon>
        <taxon>Kitasatosporales</taxon>
        <taxon>Streptomycetaceae</taxon>
        <taxon>Streptomyces</taxon>
    </lineage>
</organism>
<dbReference type="InterPro" id="IPR009100">
    <property type="entry name" value="AcylCoA_DH/oxidase_NM_dom_sf"/>
</dbReference>
<proteinExistence type="inferred from homology"/>
<keyword evidence="4 5" id="KW-0274">FAD</keyword>
<comment type="cofactor">
    <cofactor evidence="1 5">
        <name>FAD</name>
        <dbReference type="ChEBI" id="CHEBI:57692"/>
    </cofactor>
</comment>
<dbReference type="InterPro" id="IPR009075">
    <property type="entry name" value="AcylCo_DH/oxidase_C"/>
</dbReference>
<comment type="caution">
    <text evidence="9">The sequence shown here is derived from an EMBL/GenBank/DDBJ whole genome shotgun (WGS) entry which is preliminary data.</text>
</comment>
<evidence type="ECO:0000256" key="5">
    <source>
        <dbReference type="RuleBase" id="RU362125"/>
    </source>
</evidence>
<reference evidence="9" key="2">
    <citation type="submission" date="2020-09" db="EMBL/GenBank/DDBJ databases">
        <authorList>
            <person name="Sun Q."/>
            <person name="Zhou Y."/>
        </authorList>
    </citation>
    <scope>NUCLEOTIDE SEQUENCE</scope>
    <source>
        <strain evidence="9">CGMCC 4.7110</strain>
    </source>
</reference>
<dbReference type="EMBL" id="BMML01000016">
    <property type="protein sequence ID" value="GGN27816.1"/>
    <property type="molecule type" value="Genomic_DNA"/>
</dbReference>
<dbReference type="Gene3D" id="1.20.140.10">
    <property type="entry name" value="Butyryl-CoA Dehydrogenase, subunit A, domain 3"/>
    <property type="match status" value="1"/>
</dbReference>
<protein>
    <submittedName>
        <fullName evidence="9">Acyl-CoA dehydrogenase</fullName>
    </submittedName>
</protein>
<evidence type="ECO:0000256" key="3">
    <source>
        <dbReference type="ARBA" id="ARBA00022630"/>
    </source>
</evidence>
<sequence>MDFSLSARQKERYARTKAAAEGLPTDSAAAGLRREQWKELVWKRPAGLGLLGAAVPEEHGGAGFGALDTALLYEAAGEGGADTGLLFAAAAHLFACVRPVLEFALPQTRKALLPGLCAGELIAGNAMTEPESGSDVSRLTTRATRVDGGYLLDGVKSFVSNGPVADLYVTYATTDPEGGYFGSTAFAVDRDSPGLEAGAPLAKTALAACQAGEVVFTRCFVPDDRVLGSPGQGQLVFQTSMQWERSCLFAIYLGQQERVVRRCVQHVRERRQFGKRLADLQPVADRLADMRLRLESGRLLLYRACAGIDGGEDTSLWVALAKLAVSEAAVATALDAGRIFGGRAFLAEYGIEEHVRDALPATTFSGTSDIQRRLIAQEMGL</sequence>
<dbReference type="InterPro" id="IPR037069">
    <property type="entry name" value="AcylCoA_DH/ox_N_sf"/>
</dbReference>
<dbReference type="CDD" id="cd00567">
    <property type="entry name" value="ACAD"/>
    <property type="match status" value="1"/>
</dbReference>
<dbReference type="Proteomes" id="UP000653411">
    <property type="component" value="Unassembled WGS sequence"/>
</dbReference>
<dbReference type="InterPro" id="IPR036250">
    <property type="entry name" value="AcylCo_DH-like_C"/>
</dbReference>
<dbReference type="SUPFAM" id="SSF47203">
    <property type="entry name" value="Acyl-CoA dehydrogenase C-terminal domain-like"/>
    <property type="match status" value="1"/>
</dbReference>
<dbReference type="Pfam" id="PF02770">
    <property type="entry name" value="Acyl-CoA_dh_M"/>
    <property type="match status" value="1"/>
</dbReference>
<dbReference type="GO" id="GO:0050660">
    <property type="term" value="F:flavin adenine dinucleotide binding"/>
    <property type="evidence" value="ECO:0007669"/>
    <property type="project" value="InterPro"/>
</dbReference>
<dbReference type="RefSeq" id="WP_189266275.1">
    <property type="nucleotide sequence ID" value="NZ_BMML01000016.1"/>
</dbReference>
<evidence type="ECO:0000259" key="8">
    <source>
        <dbReference type="Pfam" id="PF02771"/>
    </source>
</evidence>
<evidence type="ECO:0000256" key="4">
    <source>
        <dbReference type="ARBA" id="ARBA00022827"/>
    </source>
</evidence>
<keyword evidence="5" id="KW-0560">Oxidoreductase</keyword>
<feature type="domain" description="Acyl-CoA oxidase/dehydrogenase middle" evidence="7">
    <location>
        <begin position="126"/>
        <end position="219"/>
    </location>
</feature>
<dbReference type="SUPFAM" id="SSF56645">
    <property type="entry name" value="Acyl-CoA dehydrogenase NM domain-like"/>
    <property type="match status" value="1"/>
</dbReference>
<evidence type="ECO:0000259" key="7">
    <source>
        <dbReference type="Pfam" id="PF02770"/>
    </source>
</evidence>
<dbReference type="Pfam" id="PF00441">
    <property type="entry name" value="Acyl-CoA_dh_1"/>
    <property type="match status" value="1"/>
</dbReference>
<dbReference type="PANTHER" id="PTHR43884:SF12">
    <property type="entry name" value="ISOVALERYL-COA DEHYDROGENASE, MITOCHONDRIAL-RELATED"/>
    <property type="match status" value="1"/>
</dbReference>
<accession>A0A917XJ56</accession>